<accession>A0A7N2MH92</accession>
<name>A0A7N2MH92_QUELO</name>
<organism evidence="1 2">
    <name type="scientific">Quercus lobata</name>
    <name type="common">Valley oak</name>
    <dbReference type="NCBI Taxonomy" id="97700"/>
    <lineage>
        <taxon>Eukaryota</taxon>
        <taxon>Viridiplantae</taxon>
        <taxon>Streptophyta</taxon>
        <taxon>Embryophyta</taxon>
        <taxon>Tracheophyta</taxon>
        <taxon>Spermatophyta</taxon>
        <taxon>Magnoliopsida</taxon>
        <taxon>eudicotyledons</taxon>
        <taxon>Gunneridae</taxon>
        <taxon>Pentapetalae</taxon>
        <taxon>rosids</taxon>
        <taxon>fabids</taxon>
        <taxon>Fagales</taxon>
        <taxon>Fagaceae</taxon>
        <taxon>Quercus</taxon>
    </lineage>
</organism>
<dbReference type="EMBL" id="LRBV02000009">
    <property type="status" value="NOT_ANNOTATED_CDS"/>
    <property type="molecule type" value="Genomic_DNA"/>
</dbReference>
<protein>
    <submittedName>
        <fullName evidence="1">Uncharacterized protein</fullName>
    </submittedName>
</protein>
<keyword evidence="2" id="KW-1185">Reference proteome</keyword>
<reference evidence="1" key="2">
    <citation type="submission" date="2021-01" db="UniProtKB">
        <authorList>
            <consortium name="EnsemblPlants"/>
        </authorList>
    </citation>
    <scope>IDENTIFICATION</scope>
</reference>
<evidence type="ECO:0000313" key="1">
    <source>
        <dbReference type="EnsemblPlants" id="QL09p010362:mrna"/>
    </source>
</evidence>
<dbReference type="Gramene" id="QL09p010362:mrna">
    <property type="protein sequence ID" value="QL09p010362:mrna"/>
    <property type="gene ID" value="QL09p010362"/>
</dbReference>
<evidence type="ECO:0000313" key="2">
    <source>
        <dbReference type="Proteomes" id="UP000594261"/>
    </source>
</evidence>
<dbReference type="Proteomes" id="UP000594261">
    <property type="component" value="Chromosome 9"/>
</dbReference>
<dbReference type="EnsemblPlants" id="QL09p010362:mrna">
    <property type="protein sequence ID" value="QL09p010362:mrna"/>
    <property type="gene ID" value="QL09p010362"/>
</dbReference>
<proteinExistence type="predicted"/>
<dbReference type="InParanoid" id="A0A7N2MH92"/>
<reference evidence="1 2" key="1">
    <citation type="journal article" date="2016" name="G3 (Bethesda)">
        <title>First Draft Assembly and Annotation of the Genome of a California Endemic Oak Quercus lobata Nee (Fagaceae).</title>
        <authorList>
            <person name="Sork V.L."/>
            <person name="Fitz-Gibbon S.T."/>
            <person name="Puiu D."/>
            <person name="Crepeau M."/>
            <person name="Gugger P.F."/>
            <person name="Sherman R."/>
            <person name="Stevens K."/>
            <person name="Langley C.H."/>
            <person name="Pellegrini M."/>
            <person name="Salzberg S.L."/>
        </authorList>
    </citation>
    <scope>NUCLEOTIDE SEQUENCE [LARGE SCALE GENOMIC DNA]</scope>
    <source>
        <strain evidence="1 2">cv. SW786</strain>
    </source>
</reference>
<dbReference type="AlphaFoldDB" id="A0A7N2MH92"/>
<sequence length="216" mass="24335">MLAKLVHDTNSLFFKVFKAKYFPNGSVFEAKVKSGSFAWKSILRARKLILMGAKWRVGDGSQIKIYGSNWLPGESQGRVVSPPSPTLSSTTISTLIDPLAFGWNSHIIDNTFLPFEAEQIKSIPLGLTKQPDFLYWPRSKDGSYSVSMGYHWLCAKENKEVASTLNSNKAHRRNKLRPKEEALLLNRVVFEAKRFLNPDTPPATGYSILCKLLEEL</sequence>